<dbReference type="InterPro" id="IPR010982">
    <property type="entry name" value="Lambda_DNA-bd_dom_sf"/>
</dbReference>
<sequence length="406" mass="44914">MGERETAGFADDTIGRRIAYARKLRGLTQQQLADRVPCSKSLISQVEGGHKPATRSLTGAVARALHVEVTELTGQPYRGRTAATDRIHATIPDIREALVYWDVTPGRDVPPRPLDELRREVDRCTRLRQGARYVELGTALPSLIKELITHVHTMGGEDRSTAFHLLTTAYSAADSMAYKLGYLDLFHIAVERLAWAAGHTDDPLLPHVARMRRSMAFVASGAYDGGLRLLDDVRAALESDRSDSPTLSVRGTVHLRAAVLAAQTNRATLAWDHMSAAHELATRVRVDTKDYDLLFGPTNAAIHDVAVAVELGDADEAIRRGAGLRLPASLAAERSSHHYIDLSRAWLWAGRWDQALQSLLTAERLAAQRTRYHPMARETVTRLLDVRRRLSPQLRLLARRMGGFAA</sequence>
<keyword evidence="3" id="KW-1185">Reference proteome</keyword>
<dbReference type="CDD" id="cd00093">
    <property type="entry name" value="HTH_XRE"/>
    <property type="match status" value="1"/>
</dbReference>
<evidence type="ECO:0000313" key="3">
    <source>
        <dbReference type="Proteomes" id="UP000655287"/>
    </source>
</evidence>
<evidence type="ECO:0000259" key="1">
    <source>
        <dbReference type="PROSITE" id="PS50943"/>
    </source>
</evidence>
<dbReference type="InterPro" id="IPR001387">
    <property type="entry name" value="Cro/C1-type_HTH"/>
</dbReference>
<dbReference type="Proteomes" id="UP000655287">
    <property type="component" value="Unassembled WGS sequence"/>
</dbReference>
<dbReference type="PROSITE" id="PS50943">
    <property type="entry name" value="HTH_CROC1"/>
    <property type="match status" value="1"/>
</dbReference>
<dbReference type="SMART" id="SM00530">
    <property type="entry name" value="HTH_XRE"/>
    <property type="match status" value="1"/>
</dbReference>
<dbReference type="SUPFAM" id="SSF47413">
    <property type="entry name" value="lambda repressor-like DNA-binding domains"/>
    <property type="match status" value="1"/>
</dbReference>
<dbReference type="EMBL" id="BOOU01000041">
    <property type="protein sequence ID" value="GII77734.1"/>
    <property type="molecule type" value="Genomic_DNA"/>
</dbReference>
<accession>A0A919R155</accession>
<feature type="domain" description="HTH cro/C1-type" evidence="1">
    <location>
        <begin position="18"/>
        <end position="72"/>
    </location>
</feature>
<comment type="caution">
    <text evidence="2">The sequence shown here is derived from an EMBL/GenBank/DDBJ whole genome shotgun (WGS) entry which is preliminary data.</text>
</comment>
<protein>
    <recommendedName>
        <fullName evidence="1">HTH cro/C1-type domain-containing protein</fullName>
    </recommendedName>
</protein>
<evidence type="ECO:0000313" key="2">
    <source>
        <dbReference type="EMBL" id="GII77734.1"/>
    </source>
</evidence>
<dbReference type="RefSeq" id="WP_203984725.1">
    <property type="nucleotide sequence ID" value="NZ_BOOU01000041.1"/>
</dbReference>
<name>A0A919R155_9ACTN</name>
<dbReference type="Pfam" id="PF13560">
    <property type="entry name" value="HTH_31"/>
    <property type="match status" value="1"/>
</dbReference>
<dbReference type="Gene3D" id="1.10.260.40">
    <property type="entry name" value="lambda repressor-like DNA-binding domains"/>
    <property type="match status" value="1"/>
</dbReference>
<dbReference type="AlphaFoldDB" id="A0A919R155"/>
<reference evidence="2" key="1">
    <citation type="submission" date="2021-01" db="EMBL/GenBank/DDBJ databases">
        <title>Whole genome shotgun sequence of Sphaerisporangium rufum NBRC 109079.</title>
        <authorList>
            <person name="Komaki H."/>
            <person name="Tamura T."/>
        </authorList>
    </citation>
    <scope>NUCLEOTIDE SEQUENCE</scope>
    <source>
        <strain evidence="2">NBRC 109079</strain>
    </source>
</reference>
<gene>
    <name evidence="2" type="ORF">Sru01_27160</name>
</gene>
<organism evidence="2 3">
    <name type="scientific">Sphaerisporangium rufum</name>
    <dbReference type="NCBI Taxonomy" id="1381558"/>
    <lineage>
        <taxon>Bacteria</taxon>
        <taxon>Bacillati</taxon>
        <taxon>Actinomycetota</taxon>
        <taxon>Actinomycetes</taxon>
        <taxon>Streptosporangiales</taxon>
        <taxon>Streptosporangiaceae</taxon>
        <taxon>Sphaerisporangium</taxon>
    </lineage>
</organism>
<proteinExistence type="predicted"/>
<dbReference type="GO" id="GO:0003677">
    <property type="term" value="F:DNA binding"/>
    <property type="evidence" value="ECO:0007669"/>
    <property type="project" value="InterPro"/>
</dbReference>